<dbReference type="STRING" id="930117.SAMN05216225_100866"/>
<dbReference type="InterPro" id="IPR003660">
    <property type="entry name" value="HAMP_dom"/>
</dbReference>
<evidence type="ECO:0000256" key="4">
    <source>
        <dbReference type="ARBA" id="ARBA00023224"/>
    </source>
</evidence>
<dbReference type="Gene3D" id="1.10.287.950">
    <property type="entry name" value="Methyl-accepting chemotaxis protein"/>
    <property type="match status" value="1"/>
</dbReference>
<dbReference type="PROSITE" id="PS50885">
    <property type="entry name" value="HAMP"/>
    <property type="match status" value="1"/>
</dbReference>
<evidence type="ECO:0000259" key="9">
    <source>
        <dbReference type="PROSITE" id="PS50885"/>
    </source>
</evidence>
<reference evidence="10 11" key="1">
    <citation type="submission" date="2016-11" db="EMBL/GenBank/DDBJ databases">
        <authorList>
            <person name="Jaros S."/>
            <person name="Januszkiewicz K."/>
            <person name="Wedrychowicz H."/>
        </authorList>
    </citation>
    <scope>NUCLEOTIDE SEQUENCE [LARGE SCALE GENOMIC DNA]</scope>
    <source>
        <strain evidence="10 11">IBRC-M 10683</strain>
    </source>
</reference>
<comment type="subcellular location">
    <subcellularLocation>
        <location evidence="1">Cell membrane</location>
    </subcellularLocation>
</comment>
<keyword evidence="4 6" id="KW-0807">Transducer</keyword>
<organism evidence="10 11">
    <name type="scientific">Ornithinibacillus halophilus</name>
    <dbReference type="NCBI Taxonomy" id="930117"/>
    <lineage>
        <taxon>Bacteria</taxon>
        <taxon>Bacillati</taxon>
        <taxon>Bacillota</taxon>
        <taxon>Bacilli</taxon>
        <taxon>Bacillales</taxon>
        <taxon>Bacillaceae</taxon>
        <taxon>Ornithinibacillus</taxon>
    </lineage>
</organism>
<feature type="domain" description="HAMP" evidence="9">
    <location>
        <begin position="221"/>
        <end position="274"/>
    </location>
</feature>
<protein>
    <submittedName>
        <fullName evidence="10">Methyl-accepting chemotaxis protein</fullName>
    </submittedName>
</protein>
<dbReference type="Proteomes" id="UP000183988">
    <property type="component" value="Unassembled WGS sequence"/>
</dbReference>
<dbReference type="PANTHER" id="PTHR32089">
    <property type="entry name" value="METHYL-ACCEPTING CHEMOTAXIS PROTEIN MCPB"/>
    <property type="match status" value="1"/>
</dbReference>
<keyword evidence="7" id="KW-1133">Transmembrane helix</keyword>
<proteinExistence type="inferred from homology"/>
<evidence type="ECO:0000313" key="10">
    <source>
        <dbReference type="EMBL" id="SHF90227.1"/>
    </source>
</evidence>
<sequence length="579" mass="63277">MAKKIKIAKKRSTRKFSFKNIKIGWKYGFIVMIMLAMFAISTSLVSVLLTGVGNDIEEVENKGNHAIQITEMGSLTRSKAIRIVNYLQEQNPLLIEEFNTRGEEFNELEATLRETLDTDEQKEIINQVASMDEELNELFATMRTNVNTDDIISAENNVFAANKVRTEMIDLLEELRVTVNEERTAAVNDAKESQALTFMIQIVSFAISTFIGVSLVIFISRRISKNLTKLVDISENIADGNLAVEKLDYNGKDEIGKLGNAVHTMSTNLRRMIQQVTNVSETVTSQSEELTQSANEVKAGTEQVATTMQELAAGSETQANSASSLAEVMSTFSTKVKDTNENGVLISENSNNVLSMTNNGTEIMKSTTSQMKKIDQIVQEAVLKVKGLDEQSQKITSLVTVIKDVADQTNLLALNAAIEAARAGEHGKGFAVVADEVRKLAEQVSVSVTDITGIVTTIQTESSDVANTLQGGYKEVEEGSSQIEITNETFANIADAVTNMATNINTVTTNLAEIDERTKDMNLSIEEIASISEQSAAGVEETTASTEQASSTMEEVAGSSDQLAKLAEELNQLVRQFRL</sequence>
<dbReference type="InterPro" id="IPR004089">
    <property type="entry name" value="MCPsignal_dom"/>
</dbReference>
<evidence type="ECO:0000313" key="11">
    <source>
        <dbReference type="Proteomes" id="UP000183988"/>
    </source>
</evidence>
<name>A0A1M5FF84_9BACI</name>
<evidence type="ECO:0000256" key="6">
    <source>
        <dbReference type="PROSITE-ProRule" id="PRU00284"/>
    </source>
</evidence>
<dbReference type="AlphaFoldDB" id="A0A1M5FF84"/>
<dbReference type="GO" id="GO:0005886">
    <property type="term" value="C:plasma membrane"/>
    <property type="evidence" value="ECO:0007669"/>
    <property type="project" value="UniProtKB-SubCell"/>
</dbReference>
<dbReference type="EMBL" id="FQVW01000008">
    <property type="protein sequence ID" value="SHF90227.1"/>
    <property type="molecule type" value="Genomic_DNA"/>
</dbReference>
<dbReference type="PANTHER" id="PTHR32089:SF114">
    <property type="entry name" value="METHYL-ACCEPTING CHEMOTAXIS PROTEIN MCPB"/>
    <property type="match status" value="1"/>
</dbReference>
<feature type="domain" description="Methyl-accepting transducer" evidence="8">
    <location>
        <begin position="293"/>
        <end position="550"/>
    </location>
</feature>
<dbReference type="SMART" id="SM00283">
    <property type="entry name" value="MA"/>
    <property type="match status" value="1"/>
</dbReference>
<evidence type="ECO:0000256" key="5">
    <source>
        <dbReference type="ARBA" id="ARBA00029447"/>
    </source>
</evidence>
<dbReference type="CDD" id="cd06225">
    <property type="entry name" value="HAMP"/>
    <property type="match status" value="1"/>
</dbReference>
<accession>A0A1M5FF84</accession>
<dbReference type="PROSITE" id="PS50111">
    <property type="entry name" value="CHEMOTAXIS_TRANSDUC_2"/>
    <property type="match status" value="1"/>
</dbReference>
<dbReference type="Pfam" id="PF00672">
    <property type="entry name" value="HAMP"/>
    <property type="match status" value="1"/>
</dbReference>
<feature type="transmembrane region" description="Helical" evidence="7">
    <location>
        <begin position="198"/>
        <end position="219"/>
    </location>
</feature>
<gene>
    <name evidence="10" type="ORF">SAMN05216225_100866</name>
</gene>
<keyword evidence="11" id="KW-1185">Reference proteome</keyword>
<dbReference type="RefSeq" id="WP_072888977.1">
    <property type="nucleotide sequence ID" value="NZ_FQVW01000008.1"/>
</dbReference>
<dbReference type="SUPFAM" id="SSF58104">
    <property type="entry name" value="Methyl-accepting chemotaxis protein (MCP) signaling domain"/>
    <property type="match status" value="1"/>
</dbReference>
<dbReference type="GO" id="GO:0007165">
    <property type="term" value="P:signal transduction"/>
    <property type="evidence" value="ECO:0007669"/>
    <property type="project" value="UniProtKB-KW"/>
</dbReference>
<dbReference type="OrthoDB" id="9804712at2"/>
<evidence type="ECO:0000256" key="1">
    <source>
        <dbReference type="ARBA" id="ARBA00004236"/>
    </source>
</evidence>
<keyword evidence="7" id="KW-0812">Transmembrane</keyword>
<comment type="similarity">
    <text evidence="5">Belongs to the methyl-accepting chemotaxis (MCP) protein family.</text>
</comment>
<evidence type="ECO:0000256" key="3">
    <source>
        <dbReference type="ARBA" id="ARBA00023136"/>
    </source>
</evidence>
<evidence type="ECO:0000256" key="7">
    <source>
        <dbReference type="SAM" id="Phobius"/>
    </source>
</evidence>
<evidence type="ECO:0000259" key="8">
    <source>
        <dbReference type="PROSITE" id="PS50111"/>
    </source>
</evidence>
<keyword evidence="2" id="KW-1003">Cell membrane</keyword>
<evidence type="ECO:0000256" key="2">
    <source>
        <dbReference type="ARBA" id="ARBA00022475"/>
    </source>
</evidence>
<keyword evidence="3 7" id="KW-0472">Membrane</keyword>
<dbReference type="SMART" id="SM00304">
    <property type="entry name" value="HAMP"/>
    <property type="match status" value="1"/>
</dbReference>
<dbReference type="Pfam" id="PF00015">
    <property type="entry name" value="MCPsignal"/>
    <property type="match status" value="1"/>
</dbReference>
<dbReference type="CDD" id="cd11386">
    <property type="entry name" value="MCP_signal"/>
    <property type="match status" value="1"/>
</dbReference>
<feature type="transmembrane region" description="Helical" evidence="7">
    <location>
        <begin position="27"/>
        <end position="49"/>
    </location>
</feature>